<dbReference type="PANTHER" id="PTHR43300:SF7">
    <property type="entry name" value="UDP-N-ACETYLBACILLOSAMINE N-ACETYLTRANSFERASE"/>
    <property type="match status" value="1"/>
</dbReference>
<accession>C0QRU8</accession>
<gene>
    <name evidence="5" type="ordered locus">PERMA_1628</name>
</gene>
<evidence type="ECO:0000256" key="2">
    <source>
        <dbReference type="PIRSR" id="PIRSR620019-1"/>
    </source>
</evidence>
<feature type="binding site" evidence="3">
    <location>
        <position position="148"/>
    </location>
    <ligand>
        <name>acetyl-CoA</name>
        <dbReference type="ChEBI" id="CHEBI:57288"/>
    </ligand>
</feature>
<dbReference type="GO" id="GO:0016740">
    <property type="term" value="F:transferase activity"/>
    <property type="evidence" value="ECO:0007669"/>
    <property type="project" value="UniProtKB-KW"/>
</dbReference>
<feature type="domain" description="PglD N-terminal" evidence="4">
    <location>
        <begin position="4"/>
        <end position="83"/>
    </location>
</feature>
<dbReference type="Gene3D" id="3.40.50.20">
    <property type="match status" value="1"/>
</dbReference>
<comment type="similarity">
    <text evidence="1">Belongs to the transferase hexapeptide repeat family.</text>
</comment>
<keyword evidence="6" id="KW-1185">Reference proteome</keyword>
<evidence type="ECO:0000313" key="6">
    <source>
        <dbReference type="Proteomes" id="UP000001366"/>
    </source>
</evidence>
<proteinExistence type="inferred from homology"/>
<dbReference type="eggNOG" id="COG0110">
    <property type="taxonomic scope" value="Bacteria"/>
</dbReference>
<dbReference type="STRING" id="123214.PERMA_1628"/>
<dbReference type="EMBL" id="CP001230">
    <property type="protein sequence ID" value="ACO04157.1"/>
    <property type="molecule type" value="Genomic_DNA"/>
</dbReference>
<feature type="active site" description="Proton acceptor" evidence="2">
    <location>
        <position position="139"/>
    </location>
</feature>
<dbReference type="RefSeq" id="WP_012676395.1">
    <property type="nucleotide sequence ID" value="NC_012440.1"/>
</dbReference>
<evidence type="ECO:0000256" key="3">
    <source>
        <dbReference type="PIRSR" id="PIRSR620019-2"/>
    </source>
</evidence>
<name>C0QRU8_PERMH</name>
<dbReference type="InterPro" id="IPR001451">
    <property type="entry name" value="Hexapep"/>
</dbReference>
<dbReference type="Pfam" id="PF00132">
    <property type="entry name" value="Hexapep"/>
    <property type="match status" value="2"/>
</dbReference>
<dbReference type="KEGG" id="pmx:PERMA_1628"/>
<dbReference type="InterPro" id="IPR050179">
    <property type="entry name" value="Trans_hexapeptide_repeat"/>
</dbReference>
<feature type="binding site" evidence="3">
    <location>
        <position position="69"/>
    </location>
    <ligand>
        <name>substrate</name>
    </ligand>
</feature>
<dbReference type="CDD" id="cd03360">
    <property type="entry name" value="LbH_AT_putative"/>
    <property type="match status" value="1"/>
</dbReference>
<evidence type="ECO:0000256" key="1">
    <source>
        <dbReference type="ARBA" id="ARBA00007274"/>
    </source>
</evidence>
<keyword evidence="5" id="KW-0808">Transferase</keyword>
<dbReference type="HOGENOM" id="CLU_081811_2_3_0"/>
<sequence length="210" mass="22318">MKEIILVGGGGHCKVCIEIIERSGNFKIAGIVDKKERIGEKVLNYPIIASDDDINDLLKDYSYFLITVGQIKSADKRRSLFERIKSLGGEFPVVISPLSKVSPYCDIGEGTVVMDNVIINPDAKIGKNCIINTGSIIEHDCEIGDHCHISTGAVINGGVRIGDGTFVGSNSTVSNGVTITDNVVIGAGSVVIKDIKDSGVYAGNPLRKIG</sequence>
<dbReference type="PANTHER" id="PTHR43300">
    <property type="entry name" value="ACETYLTRANSFERASE"/>
    <property type="match status" value="1"/>
</dbReference>
<dbReference type="AlphaFoldDB" id="C0QRU8"/>
<dbReference type="PaxDb" id="123214-PERMA_1628"/>
<dbReference type="SUPFAM" id="SSF51161">
    <property type="entry name" value="Trimeric LpxA-like enzymes"/>
    <property type="match status" value="1"/>
</dbReference>
<evidence type="ECO:0000313" key="5">
    <source>
        <dbReference type="EMBL" id="ACO04157.1"/>
    </source>
</evidence>
<dbReference type="Pfam" id="PF17836">
    <property type="entry name" value="PglD_N"/>
    <property type="match status" value="1"/>
</dbReference>
<protein>
    <submittedName>
        <fullName evidence="5">Transferase hexapeptide repeat protein</fullName>
    </submittedName>
</protein>
<dbReference type="OrthoDB" id="9801456at2"/>
<feature type="site" description="Increases basicity of active site His" evidence="2">
    <location>
        <position position="140"/>
    </location>
</feature>
<dbReference type="InterPro" id="IPR020019">
    <property type="entry name" value="AcTrfase_PglD-like"/>
</dbReference>
<dbReference type="InterPro" id="IPR041561">
    <property type="entry name" value="PglD_N"/>
</dbReference>
<dbReference type="InterPro" id="IPR011004">
    <property type="entry name" value="Trimer_LpxA-like_sf"/>
</dbReference>
<dbReference type="Gene3D" id="2.160.10.10">
    <property type="entry name" value="Hexapeptide repeat proteins"/>
    <property type="match status" value="1"/>
</dbReference>
<reference evidence="5 6" key="1">
    <citation type="journal article" date="2009" name="J. Bacteriol.">
        <title>Complete and draft genome sequences of six members of the Aquificales.</title>
        <authorList>
            <person name="Reysenbach A.L."/>
            <person name="Hamamura N."/>
            <person name="Podar M."/>
            <person name="Griffiths E."/>
            <person name="Ferreira S."/>
            <person name="Hochstein R."/>
            <person name="Heidelberg J."/>
            <person name="Johnson J."/>
            <person name="Mead D."/>
            <person name="Pohorille A."/>
            <person name="Sarmiento M."/>
            <person name="Schweighofer K."/>
            <person name="Seshadri R."/>
            <person name="Voytek M.A."/>
        </authorList>
    </citation>
    <scope>NUCLEOTIDE SEQUENCE [LARGE SCALE GENOMIC DNA]</scope>
    <source>
        <strain evidence="6">DSM 14350 / EX-H1</strain>
    </source>
</reference>
<dbReference type="NCBIfam" id="TIGR03570">
    <property type="entry name" value="NeuD_NnaD"/>
    <property type="match status" value="1"/>
</dbReference>
<dbReference type="Proteomes" id="UP000001366">
    <property type="component" value="Chromosome"/>
</dbReference>
<organism evidence="5 6">
    <name type="scientific">Persephonella marina (strain DSM 14350 / EX-H1)</name>
    <dbReference type="NCBI Taxonomy" id="123214"/>
    <lineage>
        <taxon>Bacteria</taxon>
        <taxon>Pseudomonadati</taxon>
        <taxon>Aquificota</taxon>
        <taxon>Aquificia</taxon>
        <taxon>Aquificales</taxon>
        <taxon>Hydrogenothermaceae</taxon>
        <taxon>Persephonella</taxon>
    </lineage>
</organism>
<evidence type="ECO:0000259" key="4">
    <source>
        <dbReference type="Pfam" id="PF17836"/>
    </source>
</evidence>